<dbReference type="PROSITE" id="PS50297">
    <property type="entry name" value="ANK_REP_REGION"/>
    <property type="match status" value="1"/>
</dbReference>
<dbReference type="SUPFAM" id="SSF48403">
    <property type="entry name" value="Ankyrin repeat"/>
    <property type="match status" value="1"/>
</dbReference>
<proteinExistence type="predicted"/>
<dbReference type="PROSITE" id="PS50088">
    <property type="entry name" value="ANK_REPEAT"/>
    <property type="match status" value="1"/>
</dbReference>
<reference evidence="3" key="1">
    <citation type="submission" date="2019-10" db="EMBL/GenBank/DDBJ databases">
        <authorList>
            <consortium name="DOE Joint Genome Institute"/>
            <person name="Kuo A."/>
            <person name="Miyauchi S."/>
            <person name="Kiss E."/>
            <person name="Drula E."/>
            <person name="Kohler A."/>
            <person name="Sanchez-Garcia M."/>
            <person name="Andreopoulos B."/>
            <person name="Barry K.W."/>
            <person name="Bonito G."/>
            <person name="Buee M."/>
            <person name="Carver A."/>
            <person name="Chen C."/>
            <person name="Cichocki N."/>
            <person name="Clum A."/>
            <person name="Culley D."/>
            <person name="Crous P.W."/>
            <person name="Fauchery L."/>
            <person name="Girlanda M."/>
            <person name="Hayes R."/>
            <person name="Keri Z."/>
            <person name="LaButti K."/>
            <person name="Lipzen A."/>
            <person name="Lombard V."/>
            <person name="Magnuson J."/>
            <person name="Maillard F."/>
            <person name="Morin E."/>
            <person name="Murat C."/>
            <person name="Nolan M."/>
            <person name="Ohm R."/>
            <person name="Pangilinan J."/>
            <person name="Pereira M."/>
            <person name="Perotto S."/>
            <person name="Peter M."/>
            <person name="Riley R."/>
            <person name="Sitrit Y."/>
            <person name="Stielow B."/>
            <person name="Szollosi G."/>
            <person name="Zifcakova L."/>
            <person name="Stursova M."/>
            <person name="Spatafora J.W."/>
            <person name="Tedersoo L."/>
            <person name="Vaario L.-M."/>
            <person name="Yamada A."/>
            <person name="Yan M."/>
            <person name="Wang P."/>
            <person name="Xu J."/>
            <person name="Bruns T."/>
            <person name="Baldrian P."/>
            <person name="Vilgalys R."/>
            <person name="Henrissat B."/>
            <person name="Grigoriev I.V."/>
            <person name="Hibbett D."/>
            <person name="Nagy L.G."/>
            <person name="Martin F.M."/>
        </authorList>
    </citation>
    <scope>NUCLEOTIDE SEQUENCE</scope>
    <source>
        <strain evidence="3">Prilba</strain>
    </source>
</reference>
<dbReference type="Proteomes" id="UP000759537">
    <property type="component" value="Unassembled WGS sequence"/>
</dbReference>
<dbReference type="InterPro" id="IPR002110">
    <property type="entry name" value="Ankyrin_rpt"/>
</dbReference>
<dbReference type="AlphaFoldDB" id="A0A9P5MS56"/>
<evidence type="ECO:0000256" key="1">
    <source>
        <dbReference type="PROSITE-ProRule" id="PRU00023"/>
    </source>
</evidence>
<feature type="region of interest" description="Disordered" evidence="2">
    <location>
        <begin position="1"/>
        <end position="24"/>
    </location>
</feature>
<reference evidence="3" key="2">
    <citation type="journal article" date="2020" name="Nat. Commun.">
        <title>Large-scale genome sequencing of mycorrhizal fungi provides insights into the early evolution of symbiotic traits.</title>
        <authorList>
            <person name="Miyauchi S."/>
            <person name="Kiss E."/>
            <person name="Kuo A."/>
            <person name="Drula E."/>
            <person name="Kohler A."/>
            <person name="Sanchez-Garcia M."/>
            <person name="Morin E."/>
            <person name="Andreopoulos B."/>
            <person name="Barry K.W."/>
            <person name="Bonito G."/>
            <person name="Buee M."/>
            <person name="Carver A."/>
            <person name="Chen C."/>
            <person name="Cichocki N."/>
            <person name="Clum A."/>
            <person name="Culley D."/>
            <person name="Crous P.W."/>
            <person name="Fauchery L."/>
            <person name="Girlanda M."/>
            <person name="Hayes R.D."/>
            <person name="Keri Z."/>
            <person name="LaButti K."/>
            <person name="Lipzen A."/>
            <person name="Lombard V."/>
            <person name="Magnuson J."/>
            <person name="Maillard F."/>
            <person name="Murat C."/>
            <person name="Nolan M."/>
            <person name="Ohm R.A."/>
            <person name="Pangilinan J."/>
            <person name="Pereira M.F."/>
            <person name="Perotto S."/>
            <person name="Peter M."/>
            <person name="Pfister S."/>
            <person name="Riley R."/>
            <person name="Sitrit Y."/>
            <person name="Stielow J.B."/>
            <person name="Szollosi G."/>
            <person name="Zifcakova L."/>
            <person name="Stursova M."/>
            <person name="Spatafora J.W."/>
            <person name="Tedersoo L."/>
            <person name="Vaario L.M."/>
            <person name="Yamada A."/>
            <person name="Yan M."/>
            <person name="Wang P."/>
            <person name="Xu J."/>
            <person name="Bruns T."/>
            <person name="Baldrian P."/>
            <person name="Vilgalys R."/>
            <person name="Dunand C."/>
            <person name="Henrissat B."/>
            <person name="Grigoriev I.V."/>
            <person name="Hibbett D."/>
            <person name="Nagy L.G."/>
            <person name="Martin F.M."/>
        </authorList>
    </citation>
    <scope>NUCLEOTIDE SEQUENCE</scope>
    <source>
        <strain evidence="3">Prilba</strain>
    </source>
</reference>
<dbReference type="InterPro" id="IPR036770">
    <property type="entry name" value="Ankyrin_rpt-contain_sf"/>
</dbReference>
<sequence>MLLERGANVGVEDNKGRTPFRMASTQGKDETMKLLLEHGAKGIYSISISSLCLP</sequence>
<dbReference type="OrthoDB" id="3248260at2759"/>
<protein>
    <recommendedName>
        <fullName evidence="5">Ankyrin repeat protein</fullName>
    </recommendedName>
</protein>
<evidence type="ECO:0000313" key="3">
    <source>
        <dbReference type="EMBL" id="KAF8476561.1"/>
    </source>
</evidence>
<name>A0A9P5MS56_9AGAM</name>
<dbReference type="Pfam" id="PF00023">
    <property type="entry name" value="Ank"/>
    <property type="match status" value="1"/>
</dbReference>
<keyword evidence="4" id="KW-1185">Reference proteome</keyword>
<feature type="repeat" description="ANK" evidence="1">
    <location>
        <begin position="15"/>
        <end position="40"/>
    </location>
</feature>
<accession>A0A9P5MS56</accession>
<keyword evidence="1" id="KW-0040">ANK repeat</keyword>
<evidence type="ECO:0000256" key="2">
    <source>
        <dbReference type="SAM" id="MobiDB-lite"/>
    </source>
</evidence>
<organism evidence="3 4">
    <name type="scientific">Russula ochroleuca</name>
    <dbReference type="NCBI Taxonomy" id="152965"/>
    <lineage>
        <taxon>Eukaryota</taxon>
        <taxon>Fungi</taxon>
        <taxon>Dikarya</taxon>
        <taxon>Basidiomycota</taxon>
        <taxon>Agaricomycotina</taxon>
        <taxon>Agaricomycetes</taxon>
        <taxon>Russulales</taxon>
        <taxon>Russulaceae</taxon>
        <taxon>Russula</taxon>
    </lineage>
</organism>
<dbReference type="Gene3D" id="1.25.40.20">
    <property type="entry name" value="Ankyrin repeat-containing domain"/>
    <property type="match status" value="1"/>
</dbReference>
<gene>
    <name evidence="3" type="ORF">DFH94DRAFT_756372</name>
</gene>
<dbReference type="EMBL" id="WHVB01000014">
    <property type="protein sequence ID" value="KAF8476561.1"/>
    <property type="molecule type" value="Genomic_DNA"/>
</dbReference>
<feature type="non-terminal residue" evidence="3">
    <location>
        <position position="1"/>
    </location>
</feature>
<comment type="caution">
    <text evidence="3">The sequence shown here is derived from an EMBL/GenBank/DDBJ whole genome shotgun (WGS) entry which is preliminary data.</text>
</comment>
<evidence type="ECO:0000313" key="4">
    <source>
        <dbReference type="Proteomes" id="UP000759537"/>
    </source>
</evidence>
<evidence type="ECO:0008006" key="5">
    <source>
        <dbReference type="Google" id="ProtNLM"/>
    </source>
</evidence>